<dbReference type="SUPFAM" id="SSF48371">
    <property type="entry name" value="ARM repeat"/>
    <property type="match status" value="1"/>
</dbReference>
<name>A0A3M7RTT1_BRAPC</name>
<protein>
    <submittedName>
        <fullName evidence="1">Armadillo repeat-containing 7</fullName>
    </submittedName>
</protein>
<dbReference type="InterPro" id="IPR011989">
    <property type="entry name" value="ARM-like"/>
</dbReference>
<organism evidence="1 2">
    <name type="scientific">Brachionus plicatilis</name>
    <name type="common">Marine rotifer</name>
    <name type="synonym">Brachionus muelleri</name>
    <dbReference type="NCBI Taxonomy" id="10195"/>
    <lineage>
        <taxon>Eukaryota</taxon>
        <taxon>Metazoa</taxon>
        <taxon>Spiralia</taxon>
        <taxon>Gnathifera</taxon>
        <taxon>Rotifera</taxon>
        <taxon>Eurotatoria</taxon>
        <taxon>Monogononta</taxon>
        <taxon>Pseudotrocha</taxon>
        <taxon>Ploima</taxon>
        <taxon>Brachionidae</taxon>
        <taxon>Brachionus</taxon>
    </lineage>
</organism>
<reference evidence="1 2" key="1">
    <citation type="journal article" date="2018" name="Sci. Rep.">
        <title>Genomic signatures of local adaptation to the degree of environmental predictability in rotifers.</title>
        <authorList>
            <person name="Franch-Gras L."/>
            <person name="Hahn C."/>
            <person name="Garcia-Roger E.M."/>
            <person name="Carmona M.J."/>
            <person name="Serra M."/>
            <person name="Gomez A."/>
        </authorList>
    </citation>
    <scope>NUCLEOTIDE SEQUENCE [LARGE SCALE GENOMIC DNA]</scope>
    <source>
        <strain evidence="1">HYR1</strain>
    </source>
</reference>
<dbReference type="InterPro" id="IPR016024">
    <property type="entry name" value="ARM-type_fold"/>
</dbReference>
<sequence>MFSTPNSLKKRTGKADLDRYTYLKELLEEYKSTGEEDKKEQVIANLGNFAYDPINYEYFRRLDINEVFLENLINFKRNNNFNLKILHFSIAALCNLCFDPKNREYLVKHNFVNLVLNCLAIEPTIDQIELILNVFTILIFMTDTSNEPEEIDSSELDRIKTEIHCPTWLNKYKYIALYENKISIFQNIKLSLKSKIFYKQSYGSEAILLDLSLERSQT</sequence>
<gene>
    <name evidence="1" type="ORF">BpHYR1_051830</name>
</gene>
<evidence type="ECO:0000313" key="1">
    <source>
        <dbReference type="EMBL" id="RNA26748.1"/>
    </source>
</evidence>
<dbReference type="PANTHER" id="PTHR46263:SF1">
    <property type="entry name" value="ARMADILLO REPEAT-CONTAINING PROTEIN 7"/>
    <property type="match status" value="1"/>
</dbReference>
<keyword evidence="2" id="KW-1185">Reference proteome</keyword>
<comment type="caution">
    <text evidence="1">The sequence shown here is derived from an EMBL/GenBank/DDBJ whole genome shotgun (WGS) entry which is preliminary data.</text>
</comment>
<evidence type="ECO:0000313" key="2">
    <source>
        <dbReference type="Proteomes" id="UP000276133"/>
    </source>
</evidence>
<dbReference type="Gene3D" id="1.25.10.10">
    <property type="entry name" value="Leucine-rich Repeat Variant"/>
    <property type="match status" value="1"/>
</dbReference>
<dbReference type="AlphaFoldDB" id="A0A3M7RTT1"/>
<dbReference type="InterPro" id="IPR042462">
    <property type="entry name" value="ARMC7"/>
</dbReference>
<proteinExistence type="predicted"/>
<dbReference type="PANTHER" id="PTHR46263">
    <property type="entry name" value="ARMADILLO REPEAT-CONTAINING PROTEIN 7"/>
    <property type="match status" value="1"/>
</dbReference>
<dbReference type="STRING" id="10195.A0A3M7RTT1"/>
<accession>A0A3M7RTT1</accession>
<dbReference type="Proteomes" id="UP000276133">
    <property type="component" value="Unassembled WGS sequence"/>
</dbReference>
<dbReference type="OrthoDB" id="201709at2759"/>
<dbReference type="EMBL" id="REGN01002683">
    <property type="protein sequence ID" value="RNA26748.1"/>
    <property type="molecule type" value="Genomic_DNA"/>
</dbReference>